<dbReference type="GO" id="GO:0016491">
    <property type="term" value="F:oxidoreductase activity"/>
    <property type="evidence" value="ECO:0007669"/>
    <property type="project" value="UniProtKB-KW"/>
</dbReference>
<keyword evidence="1" id="KW-0560">Oxidoreductase</keyword>
<proteinExistence type="predicted"/>
<sequence>MVDIGDDAPDFTVPKAGGETYNDLDEFTFSDAIADGPTVLAFYPAAFTSGCTEEMCAFRDSMGLFDDLDAQVFGVSVDLPFAQNIWIREENLNFPMLSDWRHDVIRDYDVVLDDMYGMIEVAERSVFVVDTDGVVTYRWVKDGENPDFDHLVSETREAVEDATN</sequence>
<reference evidence="5 6" key="1">
    <citation type="submission" date="2015-12" db="EMBL/GenBank/DDBJ databases">
        <title>Haloprofundus marisrubri gen. nov., sp. nov., an extremely halophilic archaeon isolated from the Discovery deep brine-seawater interface in the Red Sea.</title>
        <authorList>
            <person name="Zhang G."/>
            <person name="Stingl U."/>
            <person name="Rashid M."/>
        </authorList>
    </citation>
    <scope>NUCLEOTIDE SEQUENCE [LARGE SCALE GENOMIC DNA]</scope>
    <source>
        <strain evidence="5 6">SB9</strain>
    </source>
</reference>
<dbReference type="Gene3D" id="3.40.30.10">
    <property type="entry name" value="Glutaredoxin"/>
    <property type="match status" value="1"/>
</dbReference>
<gene>
    <name evidence="5" type="ORF">AUR64_05450</name>
</gene>
<evidence type="ECO:0000259" key="4">
    <source>
        <dbReference type="PROSITE" id="PS51352"/>
    </source>
</evidence>
<dbReference type="OrthoDB" id="6924at2157"/>
<dbReference type="Proteomes" id="UP000054387">
    <property type="component" value="Unassembled WGS sequence"/>
</dbReference>
<keyword evidence="6" id="KW-1185">Reference proteome</keyword>
<dbReference type="PROSITE" id="PS51352">
    <property type="entry name" value="THIOREDOXIN_2"/>
    <property type="match status" value="1"/>
</dbReference>
<evidence type="ECO:0000256" key="1">
    <source>
        <dbReference type="ARBA" id="ARBA00023002"/>
    </source>
</evidence>
<dbReference type="SUPFAM" id="SSF52833">
    <property type="entry name" value="Thioredoxin-like"/>
    <property type="match status" value="1"/>
</dbReference>
<dbReference type="PANTHER" id="PTHR43110">
    <property type="entry name" value="THIOL PEROXIDASE"/>
    <property type="match status" value="1"/>
</dbReference>
<feature type="active site" description="Cysteine sulfenic acid (-SOH) intermediate; for peroxidase activity" evidence="3">
    <location>
        <position position="51"/>
    </location>
</feature>
<dbReference type="PIRSF" id="PIRSF000239">
    <property type="entry name" value="AHPC"/>
    <property type="match status" value="1"/>
</dbReference>
<evidence type="ECO:0000313" key="5">
    <source>
        <dbReference type="EMBL" id="KTG11154.1"/>
    </source>
</evidence>
<feature type="domain" description="Thioredoxin" evidence="4">
    <location>
        <begin position="2"/>
        <end position="164"/>
    </location>
</feature>
<keyword evidence="2" id="KW-0676">Redox-active center</keyword>
<evidence type="ECO:0000256" key="3">
    <source>
        <dbReference type="PIRSR" id="PIRSR000239-1"/>
    </source>
</evidence>
<comment type="caution">
    <text evidence="5">The sequence shown here is derived from an EMBL/GenBank/DDBJ whole genome shotgun (WGS) entry which is preliminary data.</text>
</comment>
<dbReference type="AlphaFoldDB" id="A0A0W1RCM9"/>
<evidence type="ECO:0000313" key="6">
    <source>
        <dbReference type="Proteomes" id="UP000054387"/>
    </source>
</evidence>
<protein>
    <submittedName>
        <fullName evidence="5">Peroxiredoxin</fullName>
    </submittedName>
</protein>
<evidence type="ECO:0000256" key="2">
    <source>
        <dbReference type="ARBA" id="ARBA00023284"/>
    </source>
</evidence>
<dbReference type="RefSeq" id="WP_058580439.1">
    <property type="nucleotide sequence ID" value="NZ_LOPU01000013.1"/>
</dbReference>
<accession>A0A0W1RCM9</accession>
<dbReference type="EMBL" id="LOPU01000013">
    <property type="protein sequence ID" value="KTG11154.1"/>
    <property type="molecule type" value="Genomic_DNA"/>
</dbReference>
<dbReference type="InterPro" id="IPR000866">
    <property type="entry name" value="AhpC/TSA"/>
</dbReference>
<dbReference type="PANTHER" id="PTHR43110:SF1">
    <property type="entry name" value="THIOL PEROXIDASE"/>
    <property type="match status" value="1"/>
</dbReference>
<name>A0A0W1RCM9_9EURY</name>
<dbReference type="InterPro" id="IPR024706">
    <property type="entry name" value="Peroxiredoxin_AhpC-typ"/>
</dbReference>
<organism evidence="5 6">
    <name type="scientific">Haloprofundus marisrubri</name>
    <dbReference type="NCBI Taxonomy" id="1514971"/>
    <lineage>
        <taxon>Archaea</taxon>
        <taxon>Methanobacteriati</taxon>
        <taxon>Methanobacteriota</taxon>
        <taxon>Stenosarchaea group</taxon>
        <taxon>Halobacteria</taxon>
        <taxon>Halobacteriales</taxon>
        <taxon>Haloferacaceae</taxon>
        <taxon>Haloprofundus</taxon>
    </lineage>
</organism>
<dbReference type="InterPro" id="IPR036249">
    <property type="entry name" value="Thioredoxin-like_sf"/>
</dbReference>
<dbReference type="InterPro" id="IPR050455">
    <property type="entry name" value="Tpx_Peroxidase_subfamily"/>
</dbReference>
<dbReference type="Pfam" id="PF00578">
    <property type="entry name" value="AhpC-TSA"/>
    <property type="match status" value="1"/>
</dbReference>
<dbReference type="GO" id="GO:0016209">
    <property type="term" value="F:antioxidant activity"/>
    <property type="evidence" value="ECO:0007669"/>
    <property type="project" value="InterPro"/>
</dbReference>
<dbReference type="InterPro" id="IPR013766">
    <property type="entry name" value="Thioredoxin_domain"/>
</dbReference>
<dbReference type="STRING" id="1514971.AUR64_05450"/>